<evidence type="ECO:0000313" key="3">
    <source>
        <dbReference type="Proteomes" id="UP000769780"/>
    </source>
</evidence>
<keyword evidence="1" id="KW-0812">Transmembrane</keyword>
<dbReference type="RefSeq" id="WP_221874973.1">
    <property type="nucleotide sequence ID" value="NZ_JACWFH010000027.1"/>
</dbReference>
<feature type="transmembrane region" description="Helical" evidence="1">
    <location>
        <begin position="123"/>
        <end position="140"/>
    </location>
</feature>
<dbReference type="Proteomes" id="UP000769780">
    <property type="component" value="Unassembled WGS sequence"/>
</dbReference>
<protein>
    <recommendedName>
        <fullName evidence="4">GtrA-like protein domain-containing protein</fullName>
    </recommendedName>
</protein>
<organism evidence="2 3">
    <name type="scientific">Mesobacillus maritimus</name>
    <dbReference type="NCBI Taxonomy" id="1643336"/>
    <lineage>
        <taxon>Bacteria</taxon>
        <taxon>Bacillati</taxon>
        <taxon>Bacillota</taxon>
        <taxon>Bacilli</taxon>
        <taxon>Bacillales</taxon>
        <taxon>Bacillaceae</taxon>
        <taxon>Mesobacillus</taxon>
    </lineage>
</organism>
<feature type="transmembrane region" description="Helical" evidence="1">
    <location>
        <begin position="68"/>
        <end position="85"/>
    </location>
</feature>
<evidence type="ECO:0000256" key="1">
    <source>
        <dbReference type="SAM" id="Phobius"/>
    </source>
</evidence>
<dbReference type="EMBL" id="JACWFH010000027">
    <property type="protein sequence ID" value="MBY0098752.1"/>
    <property type="molecule type" value="Genomic_DNA"/>
</dbReference>
<accession>A0ABS7K908</accession>
<keyword evidence="1" id="KW-1133">Transmembrane helix</keyword>
<comment type="caution">
    <text evidence="2">The sequence shown here is derived from an EMBL/GenBank/DDBJ whole genome shotgun (WGS) entry which is preliminary data.</text>
</comment>
<keyword evidence="3" id="KW-1185">Reference proteome</keyword>
<feature type="transmembrane region" description="Helical" evidence="1">
    <location>
        <begin position="6"/>
        <end position="22"/>
    </location>
</feature>
<keyword evidence="1" id="KW-0472">Membrane</keyword>
<gene>
    <name evidence="2" type="ORF">H0185_18465</name>
</gene>
<feature type="transmembrane region" description="Helical" evidence="1">
    <location>
        <begin position="29"/>
        <end position="48"/>
    </location>
</feature>
<evidence type="ECO:0008006" key="4">
    <source>
        <dbReference type="Google" id="ProtNLM"/>
    </source>
</evidence>
<reference evidence="2 3" key="1">
    <citation type="submission" date="2020-07" db="EMBL/GenBank/DDBJ databases">
        <title>Fungal Genomes of the International Space Station.</title>
        <authorList>
            <person name="Seuylemezian A."/>
            <person name="Singh N.K."/>
            <person name="Wood J."/>
            <person name="Venkateswaran K."/>
        </authorList>
    </citation>
    <scope>NUCLEOTIDE SEQUENCE [LARGE SCALE GENOMIC DNA]</scope>
    <source>
        <strain evidence="2 3">PL-B2</strain>
    </source>
</reference>
<name>A0ABS7K908_9BACI</name>
<proteinExistence type="predicted"/>
<sequence length="165" mass="19049">MAQNVIRVIFVVLPLLSAFFIPKKSFVKYLPVTLFSTLTVLAEIFFFIEHGLMKVGGGKKRLTSTAFLFTFGPYFFSNLWVFHLAKGKAFRYTVINLIADFLYAFPIIHLLRKANFLKLKVSSIQFFALITANAVLNYIFQKFYERAQRNAIINSDRDRCQAPSR</sequence>
<feature type="transmembrane region" description="Helical" evidence="1">
    <location>
        <begin position="92"/>
        <end position="111"/>
    </location>
</feature>
<evidence type="ECO:0000313" key="2">
    <source>
        <dbReference type="EMBL" id="MBY0098752.1"/>
    </source>
</evidence>